<keyword evidence="1" id="KW-1133">Transmembrane helix</keyword>
<keyword evidence="3" id="KW-1185">Reference proteome</keyword>
<sequence>MKRLLEGGVLSTWMLISLCTIMIEVQMTHGLDLLFPMKRVIESDLAVNYDSSSLMASSLMDWKETCHHGVLSAGQQPSDCDKETIKKRILSALNNRLQQNRRSSSASFVKSKFIKGQWLWGDFTYIDFWSNSNSKRSGVVYTLSANDGNELQITGYFDDYASRLANCMTLSNHDRPNYHLCDLEMKKGTFQKQENANSNAIIQSQLVCIRFEQDQGVKLAIHLNPLDCFSSSVDFTPTLVGSSSVGENENGARPSSTNSLTVAAVYIAPGQTSSLVRDFIVVLGATCAFVCGFVILCSVACGWNCIIERNDKQKACCRMITRWKEWFCWIY</sequence>
<keyword evidence="1" id="KW-0472">Membrane</keyword>
<evidence type="ECO:0000256" key="1">
    <source>
        <dbReference type="SAM" id="Phobius"/>
    </source>
</evidence>
<name>A0AA88GQX4_NAELO</name>
<dbReference type="Proteomes" id="UP000816034">
    <property type="component" value="Unassembled WGS sequence"/>
</dbReference>
<dbReference type="GeneID" id="68094961"/>
<evidence type="ECO:0000313" key="3">
    <source>
        <dbReference type="Proteomes" id="UP000816034"/>
    </source>
</evidence>
<gene>
    <name evidence="2" type="ORF">C9374_002505</name>
</gene>
<keyword evidence="1" id="KW-0812">Transmembrane</keyword>
<dbReference type="RefSeq" id="XP_044550753.1">
    <property type="nucleotide sequence ID" value="XM_044691931.1"/>
</dbReference>
<dbReference type="EMBL" id="PYSW02000015">
    <property type="protein sequence ID" value="KAG2386761.1"/>
    <property type="molecule type" value="Genomic_DNA"/>
</dbReference>
<feature type="transmembrane region" description="Helical" evidence="1">
    <location>
        <begin position="279"/>
        <end position="303"/>
    </location>
</feature>
<reference evidence="2 3" key="1">
    <citation type="journal article" date="2018" name="BMC Genomics">
        <title>The genome of Naegleria lovaniensis, the basis for a comparative approach to unravel pathogenicity factors of the human pathogenic amoeba N. fowleri.</title>
        <authorList>
            <person name="Liechti N."/>
            <person name="Schurch N."/>
            <person name="Bruggmann R."/>
            <person name="Wittwer M."/>
        </authorList>
    </citation>
    <scope>NUCLEOTIDE SEQUENCE [LARGE SCALE GENOMIC DNA]</scope>
    <source>
        <strain evidence="2 3">ATCC 30569</strain>
    </source>
</reference>
<comment type="caution">
    <text evidence="2">The sequence shown here is derived from an EMBL/GenBank/DDBJ whole genome shotgun (WGS) entry which is preliminary data.</text>
</comment>
<accession>A0AA88GQX4</accession>
<organism evidence="2 3">
    <name type="scientific">Naegleria lovaniensis</name>
    <name type="common">Amoeba</name>
    <dbReference type="NCBI Taxonomy" id="51637"/>
    <lineage>
        <taxon>Eukaryota</taxon>
        <taxon>Discoba</taxon>
        <taxon>Heterolobosea</taxon>
        <taxon>Tetramitia</taxon>
        <taxon>Eutetramitia</taxon>
        <taxon>Vahlkampfiidae</taxon>
        <taxon>Naegleria</taxon>
    </lineage>
</organism>
<proteinExistence type="predicted"/>
<dbReference type="AlphaFoldDB" id="A0AA88GQX4"/>
<protein>
    <submittedName>
        <fullName evidence="2">Uncharacterized protein</fullName>
    </submittedName>
</protein>
<evidence type="ECO:0000313" key="2">
    <source>
        <dbReference type="EMBL" id="KAG2386761.1"/>
    </source>
</evidence>